<dbReference type="GO" id="GO:0016740">
    <property type="term" value="F:transferase activity"/>
    <property type="evidence" value="ECO:0007669"/>
    <property type="project" value="UniProtKB-KW"/>
</dbReference>
<dbReference type="OrthoDB" id="7477016at2"/>
<sequence length="83" mass="9354">MRSRVLKRSIVVGRHKTSVSLEDVFWNELRAIAQDLGVHLSQLVARIDAERQHGNLSSAIRLFVFEQSRKRGDGKSPAVTRAT</sequence>
<keyword evidence="3" id="KW-1185">Reference proteome</keyword>
<dbReference type="Proteomes" id="UP000254889">
    <property type="component" value="Chromosome"/>
</dbReference>
<dbReference type="InterPro" id="IPR038268">
    <property type="entry name" value="RHH_sf"/>
</dbReference>
<evidence type="ECO:0000313" key="3">
    <source>
        <dbReference type="Proteomes" id="UP000254889"/>
    </source>
</evidence>
<feature type="domain" description="Ribbon-helix-helix" evidence="1">
    <location>
        <begin position="7"/>
        <end position="66"/>
    </location>
</feature>
<dbReference type="InterPro" id="IPR027373">
    <property type="entry name" value="RHH_dom"/>
</dbReference>
<name>A0A346A4S3_9HYPH</name>
<dbReference type="Gene3D" id="1.10.3990.20">
    <property type="entry name" value="protein bp1543"/>
    <property type="match status" value="1"/>
</dbReference>
<dbReference type="Pfam" id="PF13467">
    <property type="entry name" value="RHH_4"/>
    <property type="match status" value="1"/>
</dbReference>
<reference evidence="2 3" key="1">
    <citation type="submission" date="2018-07" db="EMBL/GenBank/DDBJ databases">
        <authorList>
            <person name="Quirk P.G."/>
            <person name="Krulwich T.A."/>
        </authorList>
    </citation>
    <scope>NUCLEOTIDE SEQUENCE [LARGE SCALE GENOMIC DNA]</scope>
    <source>
        <strain evidence="2 3">CC-BB4</strain>
    </source>
</reference>
<gene>
    <name evidence="2" type="ORF">DW352_21860</name>
</gene>
<accession>A0A346A4S3</accession>
<organism evidence="2 3">
    <name type="scientific">Pseudolabrys taiwanensis</name>
    <dbReference type="NCBI Taxonomy" id="331696"/>
    <lineage>
        <taxon>Bacteria</taxon>
        <taxon>Pseudomonadati</taxon>
        <taxon>Pseudomonadota</taxon>
        <taxon>Alphaproteobacteria</taxon>
        <taxon>Hyphomicrobiales</taxon>
        <taxon>Xanthobacteraceae</taxon>
        <taxon>Pseudolabrys</taxon>
    </lineage>
</organism>
<dbReference type="EMBL" id="CP031417">
    <property type="protein sequence ID" value="AXK84170.1"/>
    <property type="molecule type" value="Genomic_DNA"/>
</dbReference>
<protein>
    <submittedName>
        <fullName evidence="2">Aryl-sulfate sulfotransferase</fullName>
    </submittedName>
</protein>
<dbReference type="AlphaFoldDB" id="A0A346A4S3"/>
<evidence type="ECO:0000313" key="2">
    <source>
        <dbReference type="EMBL" id="AXK84170.1"/>
    </source>
</evidence>
<evidence type="ECO:0000259" key="1">
    <source>
        <dbReference type="Pfam" id="PF13467"/>
    </source>
</evidence>
<dbReference type="KEGG" id="ptaw:DW352_21860"/>
<proteinExistence type="predicted"/>
<keyword evidence="2" id="KW-0808">Transferase</keyword>